<evidence type="ECO:0000313" key="2">
    <source>
        <dbReference type="Proteomes" id="UP000178743"/>
    </source>
</evidence>
<proteinExistence type="predicted"/>
<accession>A0A1F5WBX7</accession>
<dbReference type="EMBL" id="MFHP01000001">
    <property type="protein sequence ID" value="OGF73080.1"/>
    <property type="molecule type" value="Genomic_DNA"/>
</dbReference>
<evidence type="ECO:0000313" key="1">
    <source>
        <dbReference type="EMBL" id="OGF73080.1"/>
    </source>
</evidence>
<reference evidence="1 2" key="1">
    <citation type="journal article" date="2016" name="Nat. Commun.">
        <title>Thousands of microbial genomes shed light on interconnected biogeochemical processes in an aquifer system.</title>
        <authorList>
            <person name="Anantharaman K."/>
            <person name="Brown C.T."/>
            <person name="Hug L.A."/>
            <person name="Sharon I."/>
            <person name="Castelle C.J."/>
            <person name="Probst A.J."/>
            <person name="Thomas B.C."/>
            <person name="Singh A."/>
            <person name="Wilkins M.J."/>
            <person name="Karaoz U."/>
            <person name="Brodie E.L."/>
            <person name="Williams K.H."/>
            <person name="Hubbard S.S."/>
            <person name="Banfield J.F."/>
        </authorList>
    </citation>
    <scope>NUCLEOTIDE SEQUENCE [LARGE SCALE GENOMIC DNA]</scope>
</reference>
<sequence length="85" mass="10247">MELKKGWFIKNNIEKTVKNLIRTMDRQYLDVLEAEMHNKFAEATIDELDMIPIYTTEEEMDKVRSFVRENATKLYKFAKRTTNRL</sequence>
<comment type="caution">
    <text evidence="1">The sequence shown here is derived from an EMBL/GenBank/DDBJ whole genome shotgun (WGS) entry which is preliminary data.</text>
</comment>
<organism evidence="1 2">
    <name type="scientific">Candidatus Giovannonibacteria bacterium RIFCSPHIGHO2_02_FULL_45_40</name>
    <dbReference type="NCBI Taxonomy" id="1798337"/>
    <lineage>
        <taxon>Bacteria</taxon>
        <taxon>Candidatus Giovannoniibacteriota</taxon>
    </lineage>
</organism>
<name>A0A1F5WBX7_9BACT</name>
<gene>
    <name evidence="1" type="ORF">A3C05_04850</name>
</gene>
<dbReference type="Proteomes" id="UP000178743">
    <property type="component" value="Unassembled WGS sequence"/>
</dbReference>
<protein>
    <submittedName>
        <fullName evidence="1">Uncharacterized protein</fullName>
    </submittedName>
</protein>
<dbReference type="AlphaFoldDB" id="A0A1F5WBX7"/>